<dbReference type="VEuPathDB" id="AmoebaDB:DICPUDRAFT_156016"/>
<dbReference type="EMBL" id="GL871214">
    <property type="protein sequence ID" value="EGC32064.1"/>
    <property type="molecule type" value="Genomic_DNA"/>
</dbReference>
<dbReference type="InParanoid" id="F0ZVH0"/>
<dbReference type="RefSeq" id="XP_003291418.1">
    <property type="nucleotide sequence ID" value="XM_003291370.1"/>
</dbReference>
<dbReference type="GeneID" id="10507598"/>
<proteinExistence type="predicted"/>
<protein>
    <submittedName>
        <fullName evidence="2">Uncharacterized protein</fullName>
    </submittedName>
</protein>
<keyword evidence="3" id="KW-1185">Reference proteome</keyword>
<dbReference type="OMA" id="DSINVPY"/>
<evidence type="ECO:0000313" key="3">
    <source>
        <dbReference type="Proteomes" id="UP000001064"/>
    </source>
</evidence>
<evidence type="ECO:0000256" key="1">
    <source>
        <dbReference type="SAM" id="MobiDB-lite"/>
    </source>
</evidence>
<reference evidence="3" key="1">
    <citation type="journal article" date="2011" name="Genome Biol.">
        <title>Comparative genomics of the social amoebae Dictyostelium discoideum and Dictyostelium purpureum.</title>
        <authorList>
            <consortium name="US DOE Joint Genome Institute (JGI-PGF)"/>
            <person name="Sucgang R."/>
            <person name="Kuo A."/>
            <person name="Tian X."/>
            <person name="Salerno W."/>
            <person name="Parikh A."/>
            <person name="Feasley C.L."/>
            <person name="Dalin E."/>
            <person name="Tu H."/>
            <person name="Huang E."/>
            <person name="Barry K."/>
            <person name="Lindquist E."/>
            <person name="Shapiro H."/>
            <person name="Bruce D."/>
            <person name="Schmutz J."/>
            <person name="Salamov A."/>
            <person name="Fey P."/>
            <person name="Gaudet P."/>
            <person name="Anjard C."/>
            <person name="Babu M.M."/>
            <person name="Basu S."/>
            <person name="Bushmanova Y."/>
            <person name="van der Wel H."/>
            <person name="Katoh-Kurasawa M."/>
            <person name="Dinh C."/>
            <person name="Coutinho P.M."/>
            <person name="Saito T."/>
            <person name="Elias M."/>
            <person name="Schaap P."/>
            <person name="Kay R.R."/>
            <person name="Henrissat B."/>
            <person name="Eichinger L."/>
            <person name="Rivero F."/>
            <person name="Putnam N.H."/>
            <person name="West C.M."/>
            <person name="Loomis W.F."/>
            <person name="Chisholm R.L."/>
            <person name="Shaulsky G."/>
            <person name="Strassmann J.E."/>
            <person name="Queller D.C."/>
            <person name="Kuspa A."/>
            <person name="Grigoriev I.V."/>
        </authorList>
    </citation>
    <scope>NUCLEOTIDE SEQUENCE [LARGE SCALE GENOMIC DNA]</scope>
    <source>
        <strain evidence="3">QSDP1</strain>
    </source>
</reference>
<sequence length="520" mass="59209">MRRNTNQNKKNAPVVQKSVFNNLDLDSSSEDEKQIEEVTASTKNLNVQQPQVQQPEVDSTPRPYSGGFISTMEIPEYYPIDFSDRAQVTFNTTCFVKQSEYDIIKEVLDKFKPFVKLNNNVYEISKSSKITGKAFQDFQDELKKTKVKSLNIRTILTIKSKNPEDCEDISKWIEKQVANFVPSNYPTKVSTFVVSQSANFTFKSMIPNFDSINVPYQLYERANASNATVTPSTSEEKVINNNKIIVCDDESSSKENIVAALTAPLLEANQSLVGAANSDKKIKCSLKFGNSIFYQLSATAFLPGFSKEQLSQMETYKDFRSKQDSIIKESDFNTIAKHIKDSSSIYQAKETDATIYRVFIGNYKVRLVNETEEKLKIKAISQLDERVVTLDTVYPSNLSNKVGCRVAISKSKNIEKETLPKNILTFLESTTKDKSGNYLSFPSDFYKTRSFSKSQTTFVNNETKNVIHLVKITEEKRDEVYYSIRISNPLIKFTNKSSEEQFKQTLDSIYSEYQSLVNKL</sequence>
<dbReference type="OrthoDB" id="10392096at2759"/>
<evidence type="ECO:0000313" key="2">
    <source>
        <dbReference type="EMBL" id="EGC32064.1"/>
    </source>
</evidence>
<name>F0ZVH0_DICPU</name>
<dbReference type="KEGG" id="dpp:DICPUDRAFT_156016"/>
<dbReference type="Proteomes" id="UP000001064">
    <property type="component" value="Unassembled WGS sequence"/>
</dbReference>
<dbReference type="FunCoup" id="F0ZVH0">
    <property type="interactions" value="722"/>
</dbReference>
<gene>
    <name evidence="2" type="ORF">DICPUDRAFT_156016</name>
</gene>
<dbReference type="eggNOG" id="ENOG502RD0A">
    <property type="taxonomic scope" value="Eukaryota"/>
</dbReference>
<organism evidence="2 3">
    <name type="scientific">Dictyostelium purpureum</name>
    <name type="common">Slime mold</name>
    <dbReference type="NCBI Taxonomy" id="5786"/>
    <lineage>
        <taxon>Eukaryota</taxon>
        <taxon>Amoebozoa</taxon>
        <taxon>Evosea</taxon>
        <taxon>Eumycetozoa</taxon>
        <taxon>Dictyostelia</taxon>
        <taxon>Dictyosteliales</taxon>
        <taxon>Dictyosteliaceae</taxon>
        <taxon>Dictyostelium</taxon>
    </lineage>
</organism>
<dbReference type="AlphaFoldDB" id="F0ZVH0"/>
<feature type="region of interest" description="Disordered" evidence="1">
    <location>
        <begin position="42"/>
        <end position="63"/>
    </location>
</feature>
<accession>F0ZVH0</accession>